<dbReference type="InterPro" id="IPR007627">
    <property type="entry name" value="RNA_pol_sigma70_r2"/>
</dbReference>
<evidence type="ECO:0000256" key="4">
    <source>
        <dbReference type="ARBA" id="ARBA00023163"/>
    </source>
</evidence>
<dbReference type="PANTHER" id="PTHR43133:SF32">
    <property type="entry name" value="BLR3042 PROTEIN"/>
    <property type="match status" value="1"/>
</dbReference>
<evidence type="ECO:0000256" key="1">
    <source>
        <dbReference type="ARBA" id="ARBA00010641"/>
    </source>
</evidence>
<keyword evidence="3" id="KW-0731">Sigma factor</keyword>
<keyword evidence="4" id="KW-0804">Transcription</keyword>
<dbReference type="Gene3D" id="1.10.10.10">
    <property type="entry name" value="Winged helix-like DNA-binding domain superfamily/Winged helix DNA-binding domain"/>
    <property type="match status" value="1"/>
</dbReference>
<keyword evidence="2" id="KW-0805">Transcription regulation</keyword>
<evidence type="ECO:0000256" key="3">
    <source>
        <dbReference type="ARBA" id="ARBA00023082"/>
    </source>
</evidence>
<gene>
    <name evidence="8" type="ORF">Q2T77_29875</name>
</gene>
<dbReference type="EMBL" id="JAUKVY010000028">
    <property type="protein sequence ID" value="MDO1536501.1"/>
    <property type="molecule type" value="Genomic_DNA"/>
</dbReference>
<dbReference type="Pfam" id="PF08281">
    <property type="entry name" value="Sigma70_r4_2"/>
    <property type="match status" value="1"/>
</dbReference>
<dbReference type="CDD" id="cd06171">
    <property type="entry name" value="Sigma70_r4"/>
    <property type="match status" value="1"/>
</dbReference>
<reference evidence="8" key="1">
    <citation type="submission" date="2023-06" db="EMBL/GenBank/DDBJ databases">
        <authorList>
            <person name="Jiang Y."/>
            <person name="Liu Q."/>
        </authorList>
    </citation>
    <scope>NUCLEOTIDE SEQUENCE</scope>
    <source>
        <strain evidence="8">CGMCC 1.12090</strain>
    </source>
</reference>
<name>A0ABT8SC62_9BURK</name>
<dbReference type="InterPro" id="IPR013249">
    <property type="entry name" value="RNA_pol_sigma70_r4_t2"/>
</dbReference>
<sequence length="232" mass="25685">MDIPPQSAARHPTRLDGREYSAPYVPCVESPMPSMPRDAVRPPAEGAALAESAEARLVGRAANGDLQAFEQLYRAYHPRLSRFLDRVMRRSGLVGEVLNDTMLVVWNRAASYDGRSKVSTWIFAIGYRKALKALSRLDEPVDDEGGDDQPAPPEAGPEHRAARSQMCAALAQAVDRLSVEQRAVVHLAYFHGIGCREIGDIVGCPVDTVKTRMFHARRRLKNLLAGQLEDWL</sequence>
<evidence type="ECO:0000259" key="7">
    <source>
        <dbReference type="Pfam" id="PF08281"/>
    </source>
</evidence>
<dbReference type="SUPFAM" id="SSF88946">
    <property type="entry name" value="Sigma2 domain of RNA polymerase sigma factors"/>
    <property type="match status" value="1"/>
</dbReference>
<evidence type="ECO:0000313" key="8">
    <source>
        <dbReference type="EMBL" id="MDO1536501.1"/>
    </source>
</evidence>
<evidence type="ECO:0000256" key="2">
    <source>
        <dbReference type="ARBA" id="ARBA00023015"/>
    </source>
</evidence>
<dbReference type="RefSeq" id="WP_301814576.1">
    <property type="nucleotide sequence ID" value="NZ_JAUJZH010000028.1"/>
</dbReference>
<comment type="caution">
    <text evidence="8">The sequence shown here is derived from an EMBL/GenBank/DDBJ whole genome shotgun (WGS) entry which is preliminary data.</text>
</comment>
<dbReference type="PANTHER" id="PTHR43133">
    <property type="entry name" value="RNA POLYMERASE ECF-TYPE SIGMA FACTO"/>
    <property type="match status" value="1"/>
</dbReference>
<evidence type="ECO:0000313" key="9">
    <source>
        <dbReference type="Proteomes" id="UP001169027"/>
    </source>
</evidence>
<accession>A0ABT8SC62</accession>
<dbReference type="Gene3D" id="1.10.1740.10">
    <property type="match status" value="1"/>
</dbReference>
<evidence type="ECO:0000259" key="6">
    <source>
        <dbReference type="Pfam" id="PF04542"/>
    </source>
</evidence>
<feature type="region of interest" description="Disordered" evidence="5">
    <location>
        <begin position="139"/>
        <end position="162"/>
    </location>
</feature>
<dbReference type="NCBIfam" id="TIGR02937">
    <property type="entry name" value="sigma70-ECF"/>
    <property type="match status" value="1"/>
</dbReference>
<organism evidence="8 9">
    <name type="scientific">Variovorax ginsengisoli</name>
    <dbReference type="NCBI Taxonomy" id="363844"/>
    <lineage>
        <taxon>Bacteria</taxon>
        <taxon>Pseudomonadati</taxon>
        <taxon>Pseudomonadota</taxon>
        <taxon>Betaproteobacteria</taxon>
        <taxon>Burkholderiales</taxon>
        <taxon>Comamonadaceae</taxon>
        <taxon>Variovorax</taxon>
    </lineage>
</organism>
<dbReference type="InterPro" id="IPR014284">
    <property type="entry name" value="RNA_pol_sigma-70_dom"/>
</dbReference>
<dbReference type="InterPro" id="IPR036388">
    <property type="entry name" value="WH-like_DNA-bd_sf"/>
</dbReference>
<dbReference type="SUPFAM" id="SSF88659">
    <property type="entry name" value="Sigma3 and sigma4 domains of RNA polymerase sigma factors"/>
    <property type="match status" value="1"/>
</dbReference>
<proteinExistence type="inferred from homology"/>
<feature type="domain" description="RNA polymerase sigma factor 70 region 4 type 2" evidence="7">
    <location>
        <begin position="169"/>
        <end position="220"/>
    </location>
</feature>
<dbReference type="InterPro" id="IPR013324">
    <property type="entry name" value="RNA_pol_sigma_r3/r4-like"/>
</dbReference>
<dbReference type="Proteomes" id="UP001169027">
    <property type="component" value="Unassembled WGS sequence"/>
</dbReference>
<dbReference type="InterPro" id="IPR013325">
    <property type="entry name" value="RNA_pol_sigma_r2"/>
</dbReference>
<feature type="domain" description="RNA polymerase sigma-70 region 2" evidence="6">
    <location>
        <begin position="72"/>
        <end position="137"/>
    </location>
</feature>
<keyword evidence="9" id="KW-1185">Reference proteome</keyword>
<protein>
    <submittedName>
        <fullName evidence="8">Sigma-70 family RNA polymerase sigma factor</fullName>
    </submittedName>
</protein>
<evidence type="ECO:0000256" key="5">
    <source>
        <dbReference type="SAM" id="MobiDB-lite"/>
    </source>
</evidence>
<dbReference type="Pfam" id="PF04542">
    <property type="entry name" value="Sigma70_r2"/>
    <property type="match status" value="1"/>
</dbReference>
<comment type="similarity">
    <text evidence="1">Belongs to the sigma-70 factor family. ECF subfamily.</text>
</comment>
<dbReference type="InterPro" id="IPR039425">
    <property type="entry name" value="RNA_pol_sigma-70-like"/>
</dbReference>